<accession>A0ABT6MIH0</accession>
<sequence length="202" mass="21842">MDIETSPTACRLAGSYIESYVLGEVEQVMALYEQAKPLWEEFVVAGLWLTTELAAAQGKAVPHLYDLIGDDNRDGKMETLIRKVVGPGLRTALLHGEMARGHLADLALRSCPDWDPSMTNTMDDMQTAAAVMLHHAAGNSTAIEQLVVDAEDAGRAFNLVYAIAELCAFANPGLSTEDGQRELQDLVLALAADIDRPEATDN</sequence>
<name>A0ABT6MIH0_9NOCA</name>
<evidence type="ECO:0000313" key="2">
    <source>
        <dbReference type="Proteomes" id="UP001160334"/>
    </source>
</evidence>
<dbReference type="EMBL" id="JARXVC010000012">
    <property type="protein sequence ID" value="MDH6283119.1"/>
    <property type="molecule type" value="Genomic_DNA"/>
</dbReference>
<dbReference type="RefSeq" id="WP_280762384.1">
    <property type="nucleotide sequence ID" value="NZ_JARXVC010000012.1"/>
</dbReference>
<proteinExistence type="predicted"/>
<organism evidence="1 2">
    <name type="scientific">Prescottella agglutinans</name>
    <dbReference type="NCBI Taxonomy" id="1644129"/>
    <lineage>
        <taxon>Bacteria</taxon>
        <taxon>Bacillati</taxon>
        <taxon>Actinomycetota</taxon>
        <taxon>Actinomycetes</taxon>
        <taxon>Mycobacteriales</taxon>
        <taxon>Nocardiaceae</taxon>
        <taxon>Prescottella</taxon>
    </lineage>
</organism>
<protein>
    <submittedName>
        <fullName evidence="1">Uncharacterized protein</fullName>
    </submittedName>
</protein>
<keyword evidence="2" id="KW-1185">Reference proteome</keyword>
<gene>
    <name evidence="1" type="ORF">M2280_004362</name>
</gene>
<evidence type="ECO:0000313" key="1">
    <source>
        <dbReference type="EMBL" id="MDH6283119.1"/>
    </source>
</evidence>
<dbReference type="Proteomes" id="UP001160334">
    <property type="component" value="Unassembled WGS sequence"/>
</dbReference>
<comment type="caution">
    <text evidence="1">The sequence shown here is derived from an EMBL/GenBank/DDBJ whole genome shotgun (WGS) entry which is preliminary data.</text>
</comment>
<reference evidence="1 2" key="1">
    <citation type="submission" date="2023-04" db="EMBL/GenBank/DDBJ databases">
        <title>Forest soil microbial communities from Buena Vista Peninsula, Colon Province, Panama.</title>
        <authorList>
            <person name="Bouskill N."/>
        </authorList>
    </citation>
    <scope>NUCLEOTIDE SEQUENCE [LARGE SCALE GENOMIC DNA]</scope>
    <source>
        <strain evidence="1 2">CFH S0262</strain>
    </source>
</reference>